<organism evidence="7 8">
    <name type="scientific">Sphingobacterium corticibacterium</name>
    <dbReference type="NCBI Taxonomy" id="2484746"/>
    <lineage>
        <taxon>Bacteria</taxon>
        <taxon>Pseudomonadati</taxon>
        <taxon>Bacteroidota</taxon>
        <taxon>Sphingobacteriia</taxon>
        <taxon>Sphingobacteriales</taxon>
        <taxon>Sphingobacteriaceae</taxon>
        <taxon>Sphingobacterium</taxon>
    </lineage>
</organism>
<comment type="caution">
    <text evidence="7">The sequence shown here is derived from an EMBL/GenBank/DDBJ whole genome shotgun (WGS) entry which is preliminary data.</text>
</comment>
<evidence type="ECO:0000256" key="1">
    <source>
        <dbReference type="ARBA" id="ARBA00004533"/>
    </source>
</evidence>
<keyword evidence="4" id="KW-0808">Transferase</keyword>
<evidence type="ECO:0000313" key="7">
    <source>
        <dbReference type="EMBL" id="RZF61476.1"/>
    </source>
</evidence>
<dbReference type="AlphaFoldDB" id="A0A4Q6XY54"/>
<reference evidence="7 8" key="1">
    <citation type="submission" date="2019-02" db="EMBL/GenBank/DDBJ databases">
        <authorList>
            <person name="Li Y."/>
        </authorList>
    </citation>
    <scope>NUCLEOTIDE SEQUENCE [LARGE SCALE GENOMIC DNA]</scope>
    <source>
        <strain evidence="7 8">30C10-4-7</strain>
    </source>
</reference>
<dbReference type="GO" id="GO:0005886">
    <property type="term" value="C:plasma membrane"/>
    <property type="evidence" value="ECO:0007669"/>
    <property type="project" value="UniProtKB-SubCell"/>
</dbReference>
<keyword evidence="2" id="KW-1003">Cell membrane</keyword>
<evidence type="ECO:0000313" key="8">
    <source>
        <dbReference type="Proteomes" id="UP000292855"/>
    </source>
</evidence>
<dbReference type="OrthoDB" id="1373292at2"/>
<evidence type="ECO:0008006" key="9">
    <source>
        <dbReference type="Google" id="ProtNLM"/>
    </source>
</evidence>
<dbReference type="GO" id="GO:0009247">
    <property type="term" value="P:glycolipid biosynthetic process"/>
    <property type="evidence" value="ECO:0007669"/>
    <property type="project" value="UniProtKB-ARBA"/>
</dbReference>
<name>A0A4Q6XY54_9SPHI</name>
<dbReference type="EMBL" id="SGIT01000001">
    <property type="protein sequence ID" value="RZF61476.1"/>
    <property type="molecule type" value="Genomic_DNA"/>
</dbReference>
<keyword evidence="5" id="KW-0472">Membrane</keyword>
<keyword evidence="8" id="KW-1185">Reference proteome</keyword>
<comment type="subcellular location">
    <subcellularLocation>
        <location evidence="1">Cell inner membrane</location>
    </subcellularLocation>
</comment>
<keyword evidence="6" id="KW-0012">Acyltransferase</keyword>
<protein>
    <recommendedName>
        <fullName evidence="9">Lipid A biosynthesis acyltransferase</fullName>
    </recommendedName>
</protein>
<evidence type="ECO:0000256" key="4">
    <source>
        <dbReference type="ARBA" id="ARBA00022679"/>
    </source>
</evidence>
<dbReference type="GO" id="GO:0016746">
    <property type="term" value="F:acyltransferase activity"/>
    <property type="evidence" value="ECO:0007669"/>
    <property type="project" value="UniProtKB-KW"/>
</dbReference>
<keyword evidence="3" id="KW-0997">Cell inner membrane</keyword>
<accession>A0A4Q6XY54</accession>
<dbReference type="RefSeq" id="WP_130139706.1">
    <property type="nucleotide sequence ID" value="NZ_SGIT01000001.1"/>
</dbReference>
<evidence type="ECO:0000256" key="5">
    <source>
        <dbReference type="ARBA" id="ARBA00023136"/>
    </source>
</evidence>
<gene>
    <name evidence="7" type="ORF">EWE74_01130</name>
</gene>
<dbReference type="Proteomes" id="UP000292855">
    <property type="component" value="Unassembled WGS sequence"/>
</dbReference>
<dbReference type="PANTHER" id="PTHR30606">
    <property type="entry name" value="LIPID A BIOSYNTHESIS LAUROYL ACYLTRANSFERASE"/>
    <property type="match status" value="1"/>
</dbReference>
<proteinExistence type="predicted"/>
<evidence type="ECO:0000256" key="2">
    <source>
        <dbReference type="ARBA" id="ARBA00022475"/>
    </source>
</evidence>
<evidence type="ECO:0000256" key="6">
    <source>
        <dbReference type="ARBA" id="ARBA00023315"/>
    </source>
</evidence>
<sequence>MPTIPPDQHVVLFEQFQLAQHLNGKDTTYFVDQYPLPIHGWDSFLTELQRHPGIVCTYHFGAYQLINYLLIKAKMRFALLVAGEVKAKWHRRFPHLLTALQKAEEDGYFELLDANDRSSLRRLYARLAQGFLLLIYTDGLEGIHTRKREDLQSVSFLGQHIVVPKGAAQLSYTFGLPIHPLLALRRKEHIALITGERIEPDEGVLKKSYIQETTHRLFHFLEPYLHHWPEQWTNWPHIHGMLAEVGTLLNGNKWDGDPPEDSTAYGIYCLEDRYFLLRKHDYMSFVLEKEDFEMLFDSWHRKH</sequence>
<evidence type="ECO:0000256" key="3">
    <source>
        <dbReference type="ARBA" id="ARBA00022519"/>
    </source>
</evidence>
<dbReference type="PANTHER" id="PTHR30606:SF10">
    <property type="entry name" value="PHOSPHATIDYLINOSITOL MANNOSIDE ACYLTRANSFERASE"/>
    <property type="match status" value="1"/>
</dbReference>
<dbReference type="InterPro" id="IPR004960">
    <property type="entry name" value="LipA_acyltrans"/>
</dbReference>